<dbReference type="EMBL" id="JBEQCT010000002">
    <property type="protein sequence ID" value="MFM2484634.1"/>
    <property type="molecule type" value="Genomic_DNA"/>
</dbReference>
<accession>A0ABW9G5F1</accession>
<dbReference type="Pfam" id="PF13673">
    <property type="entry name" value="Acetyltransf_10"/>
    <property type="match status" value="1"/>
</dbReference>
<feature type="domain" description="N-acetyltransferase" evidence="1">
    <location>
        <begin position="1"/>
        <end position="135"/>
    </location>
</feature>
<dbReference type="PROSITE" id="PS51186">
    <property type="entry name" value="GNAT"/>
    <property type="match status" value="1"/>
</dbReference>
<keyword evidence="3" id="KW-1185">Reference proteome</keyword>
<organism evidence="2 3">
    <name type="scientific">Celerinatantimonas yamalensis</name>
    <dbReference type="NCBI Taxonomy" id="559956"/>
    <lineage>
        <taxon>Bacteria</taxon>
        <taxon>Pseudomonadati</taxon>
        <taxon>Pseudomonadota</taxon>
        <taxon>Gammaproteobacteria</taxon>
        <taxon>Celerinatantimonadaceae</taxon>
        <taxon>Celerinatantimonas</taxon>
    </lineage>
</organism>
<dbReference type="InterPro" id="IPR000182">
    <property type="entry name" value="GNAT_dom"/>
</dbReference>
<proteinExistence type="predicted"/>
<dbReference type="InterPro" id="IPR016181">
    <property type="entry name" value="Acyl_CoA_acyltransferase"/>
</dbReference>
<dbReference type="SUPFAM" id="SSF55729">
    <property type="entry name" value="Acyl-CoA N-acyltransferases (Nat)"/>
    <property type="match status" value="1"/>
</dbReference>
<dbReference type="Gene3D" id="3.40.630.30">
    <property type="match status" value="1"/>
</dbReference>
<sequence>MDIQPIRSEQTLAIRQQVLWPQLSCDACKLDDDERGCHWGVYIEQQLVSVASVFIDGDSARLRKFATLATYQRQGIGSALLGHIMMALRQQSIDYFWCDARASACEFYQRFGLTVQSEPFYKSTIPYFKMGITLQLS</sequence>
<protein>
    <submittedName>
        <fullName evidence="2">GNAT family N-acetyltransferase</fullName>
    </submittedName>
</protein>
<evidence type="ECO:0000313" key="3">
    <source>
        <dbReference type="Proteomes" id="UP001629953"/>
    </source>
</evidence>
<name>A0ABW9G5F1_9GAMM</name>
<dbReference type="RefSeq" id="WP_408622819.1">
    <property type="nucleotide sequence ID" value="NZ_JBEQCT010000002.1"/>
</dbReference>
<evidence type="ECO:0000259" key="1">
    <source>
        <dbReference type="PROSITE" id="PS51186"/>
    </source>
</evidence>
<dbReference type="Proteomes" id="UP001629953">
    <property type="component" value="Unassembled WGS sequence"/>
</dbReference>
<evidence type="ECO:0000313" key="2">
    <source>
        <dbReference type="EMBL" id="MFM2484634.1"/>
    </source>
</evidence>
<reference evidence="2 3" key="1">
    <citation type="journal article" date="2013" name="Int. J. Syst. Evol. Microbiol.">
        <title>Celerinatantimonas yamalensis sp. nov., a cold-adapted diazotrophic bacterium from a cold permafrost brine.</title>
        <authorList>
            <person name="Shcherbakova V."/>
            <person name="Chuvilskaya N."/>
            <person name="Rivkina E."/>
            <person name="Demidov N."/>
            <person name="Uchaeva V."/>
            <person name="Suetin S."/>
            <person name="Suzina N."/>
            <person name="Gilichinsky D."/>
        </authorList>
    </citation>
    <scope>NUCLEOTIDE SEQUENCE [LARGE SCALE GENOMIC DNA]</scope>
    <source>
        <strain evidence="2 3">C7</strain>
    </source>
</reference>
<comment type="caution">
    <text evidence="2">The sequence shown here is derived from an EMBL/GenBank/DDBJ whole genome shotgun (WGS) entry which is preliminary data.</text>
</comment>
<gene>
    <name evidence="2" type="ORF">ABUE30_06065</name>
</gene>
<dbReference type="CDD" id="cd04301">
    <property type="entry name" value="NAT_SF"/>
    <property type="match status" value="1"/>
</dbReference>